<accession>A0A2T7PLE7</accession>
<feature type="transmembrane region" description="Helical" evidence="8">
    <location>
        <begin position="507"/>
        <end position="529"/>
    </location>
</feature>
<sequence length="682" mass="77115">MDTAAVTLAKYCAATPRVLLTRKLRVPQRLSAPLYHLRGDYELIFACNRSVWCVEAQTMTSADDESPSLSSLPKVKAAALTFEEKVFTKTPKLSRREQWARKIDFLVACVGFSVGLGNVWRFPFLCYKNGGGQGLVNGRVNGECRGLANAHLAIYPQGAVSHPLRTGRGGWWNTHVLPGGRLGPVYVGRRCRHLEDRTFDARRKVLSLSAGVGEPGSVKWDLALCLLLAWVIVYFCIWKGIRSSGKVMYFTATAPYLLMFVLLVRGVTLEGAAEGLKYYLLPDWQRLKDPQVWADAGTQIFFSYSISLGTLTALGSYNKFHHNSFRDSLWFAGINTFTSFLAGFVIFSILGFMAHRQNIQVSDVAESGPGLAFIAYPEALAQLPIGPLWSVMFFLMIVLLGIDSQFVGVEGFVTAAVDRFPRQLRQGRRKELFIAGVCVVCYLIGLSMVTEGGMYVFQLFDYYSSSRVVLIVAFFECITVAYMYGVNRFYDNIEMMFGFRIGPWMKICWMFCTPVYTLAIFILGCVLYSELSYKRKMVTYEYPPWAIGIGWMLLSVSVMFIPIFMTYRMLTTPGTFLQRIKHLLKPRLRKHQLRSREDLSHIVLEDYDDFYATDKKDHSPELSEDHRIPQQHCWQQHSSDDNTAMDELIVQSDVRQTHQEGDDHQPLSGTASVANHSAGKVR</sequence>
<keyword evidence="6" id="KW-0915">Sodium</keyword>
<evidence type="ECO:0000256" key="7">
    <source>
        <dbReference type="SAM" id="MobiDB-lite"/>
    </source>
</evidence>
<evidence type="ECO:0000256" key="4">
    <source>
        <dbReference type="ARBA" id="ARBA00022989"/>
    </source>
</evidence>
<feature type="binding site" evidence="6">
    <location>
        <position position="335"/>
    </location>
    <ligand>
        <name>Na(+)</name>
        <dbReference type="ChEBI" id="CHEBI:29101"/>
        <label>1</label>
    </ligand>
</feature>
<feature type="transmembrane region" description="Helical" evidence="8">
    <location>
        <begin position="249"/>
        <end position="268"/>
    </location>
</feature>
<evidence type="ECO:0000256" key="6">
    <source>
        <dbReference type="PIRSR" id="PIRSR600175-1"/>
    </source>
</evidence>
<feature type="binding site" evidence="6">
    <location>
        <position position="404"/>
    </location>
    <ligand>
        <name>Na(+)</name>
        <dbReference type="ChEBI" id="CHEBI:29101"/>
        <label>1</label>
    </ligand>
</feature>
<name>A0A2T7PLE7_POMCA</name>
<feature type="region of interest" description="Disordered" evidence="7">
    <location>
        <begin position="615"/>
        <end position="682"/>
    </location>
</feature>
<keyword evidence="10" id="KW-1185">Reference proteome</keyword>
<feature type="transmembrane region" description="Helical" evidence="8">
    <location>
        <begin position="432"/>
        <end position="456"/>
    </location>
</feature>
<feature type="transmembrane region" description="Helical" evidence="8">
    <location>
        <begin position="296"/>
        <end position="317"/>
    </location>
</feature>
<dbReference type="PANTHER" id="PTHR11616">
    <property type="entry name" value="SODIUM/CHLORIDE DEPENDENT TRANSPORTER"/>
    <property type="match status" value="1"/>
</dbReference>
<evidence type="ECO:0008006" key="11">
    <source>
        <dbReference type="Google" id="ProtNLM"/>
    </source>
</evidence>
<feature type="binding site" evidence="6">
    <location>
        <position position="400"/>
    </location>
    <ligand>
        <name>Na(+)</name>
        <dbReference type="ChEBI" id="CHEBI:29101"/>
        <label>1</label>
    </ligand>
</feature>
<feature type="binding site" evidence="6">
    <location>
        <position position="111"/>
    </location>
    <ligand>
        <name>Na(+)</name>
        <dbReference type="ChEBI" id="CHEBI:29101"/>
        <label>1</label>
    </ligand>
</feature>
<feature type="compositionally biased region" description="Basic and acidic residues" evidence="7">
    <location>
        <begin position="615"/>
        <end position="628"/>
    </location>
</feature>
<gene>
    <name evidence="9" type="ORF">C0Q70_05521</name>
</gene>
<dbReference type="GO" id="GO:0006865">
    <property type="term" value="P:amino acid transport"/>
    <property type="evidence" value="ECO:0007669"/>
    <property type="project" value="TreeGrafter"/>
</dbReference>
<feature type="transmembrane region" description="Helical" evidence="8">
    <location>
        <begin position="468"/>
        <end position="486"/>
    </location>
</feature>
<feature type="binding site" evidence="6">
    <location>
        <position position="403"/>
    </location>
    <ligand>
        <name>Na(+)</name>
        <dbReference type="ChEBI" id="CHEBI:29101"/>
        <label>1</label>
    </ligand>
</feature>
<comment type="subcellular location">
    <subcellularLocation>
        <location evidence="1">Membrane</location>
        <topology evidence="1">Multi-pass membrane protein</topology>
    </subcellularLocation>
</comment>
<feature type="transmembrane region" description="Helical" evidence="8">
    <location>
        <begin position="329"/>
        <end position="354"/>
    </location>
</feature>
<keyword evidence="5 8" id="KW-0472">Membrane</keyword>
<dbReference type="PRINTS" id="PR00176">
    <property type="entry name" value="NANEUSMPORT"/>
</dbReference>
<evidence type="ECO:0000256" key="3">
    <source>
        <dbReference type="ARBA" id="ARBA00022692"/>
    </source>
</evidence>
<evidence type="ECO:0000256" key="8">
    <source>
        <dbReference type="SAM" id="Phobius"/>
    </source>
</evidence>
<feature type="transmembrane region" description="Helical" evidence="8">
    <location>
        <begin position="549"/>
        <end position="570"/>
    </location>
</feature>
<feature type="transmembrane region" description="Helical" evidence="8">
    <location>
        <begin position="103"/>
        <end position="120"/>
    </location>
</feature>
<feature type="binding site" evidence="6">
    <location>
        <position position="114"/>
    </location>
    <ligand>
        <name>Na(+)</name>
        <dbReference type="ChEBI" id="CHEBI:29101"/>
        <label>1</label>
    </ligand>
</feature>
<feature type="binding site" evidence="6">
    <location>
        <position position="303"/>
    </location>
    <ligand>
        <name>Na(+)</name>
        <dbReference type="ChEBI" id="CHEBI:29101"/>
        <label>1</label>
    </ligand>
</feature>
<keyword evidence="6" id="KW-0479">Metal-binding</keyword>
<dbReference type="PANTHER" id="PTHR11616:SF325">
    <property type="entry name" value="TRANSPORTER"/>
    <property type="match status" value="1"/>
</dbReference>
<feature type="binding site" evidence="6">
    <location>
        <position position="118"/>
    </location>
    <ligand>
        <name>Na(+)</name>
        <dbReference type="ChEBI" id="CHEBI:29101"/>
        <label>1</label>
    </ligand>
</feature>
<evidence type="ECO:0000313" key="9">
    <source>
        <dbReference type="EMBL" id="PVD34253.1"/>
    </source>
</evidence>
<comment type="caution">
    <text evidence="9">The sequence shown here is derived from an EMBL/GenBank/DDBJ whole genome shotgun (WGS) entry which is preliminary data.</text>
</comment>
<feature type="compositionally biased region" description="Basic and acidic residues" evidence="7">
    <location>
        <begin position="655"/>
        <end position="665"/>
    </location>
</feature>
<keyword evidence="2" id="KW-0813">Transport</keyword>
<dbReference type="SUPFAM" id="SSF161070">
    <property type="entry name" value="SNF-like"/>
    <property type="match status" value="1"/>
</dbReference>
<dbReference type="InterPro" id="IPR037272">
    <property type="entry name" value="SNS_sf"/>
</dbReference>
<proteinExistence type="predicted"/>
<organism evidence="9 10">
    <name type="scientific">Pomacea canaliculata</name>
    <name type="common">Golden apple snail</name>
    <dbReference type="NCBI Taxonomy" id="400727"/>
    <lineage>
        <taxon>Eukaryota</taxon>
        <taxon>Metazoa</taxon>
        <taxon>Spiralia</taxon>
        <taxon>Lophotrochozoa</taxon>
        <taxon>Mollusca</taxon>
        <taxon>Gastropoda</taxon>
        <taxon>Caenogastropoda</taxon>
        <taxon>Architaenioglossa</taxon>
        <taxon>Ampullarioidea</taxon>
        <taxon>Ampullariidae</taxon>
        <taxon>Pomacea</taxon>
    </lineage>
</organism>
<dbReference type="Pfam" id="PF00209">
    <property type="entry name" value="SNF"/>
    <property type="match status" value="2"/>
</dbReference>
<feature type="transmembrane region" description="Helical" evidence="8">
    <location>
        <begin position="388"/>
        <end position="412"/>
    </location>
</feature>
<dbReference type="InterPro" id="IPR000175">
    <property type="entry name" value="Na/ntran_symport"/>
</dbReference>
<dbReference type="GO" id="GO:0035725">
    <property type="term" value="P:sodium ion transmembrane transport"/>
    <property type="evidence" value="ECO:0007669"/>
    <property type="project" value="TreeGrafter"/>
</dbReference>
<evidence type="ECO:0000313" key="10">
    <source>
        <dbReference type="Proteomes" id="UP000245119"/>
    </source>
</evidence>
<evidence type="ECO:0000256" key="5">
    <source>
        <dbReference type="ARBA" id="ARBA00023136"/>
    </source>
</evidence>
<dbReference type="GO" id="GO:0005886">
    <property type="term" value="C:plasma membrane"/>
    <property type="evidence" value="ECO:0007669"/>
    <property type="project" value="TreeGrafter"/>
</dbReference>
<protein>
    <recommendedName>
        <fullName evidence="11">Transporter</fullName>
    </recommendedName>
</protein>
<dbReference type="EMBL" id="PZQS01000003">
    <property type="protein sequence ID" value="PVD34253.1"/>
    <property type="molecule type" value="Genomic_DNA"/>
</dbReference>
<reference evidence="9 10" key="1">
    <citation type="submission" date="2018-04" db="EMBL/GenBank/DDBJ databases">
        <title>The genome of golden apple snail Pomacea canaliculata provides insight into stress tolerance and invasive adaptation.</title>
        <authorList>
            <person name="Liu C."/>
            <person name="Liu B."/>
            <person name="Ren Y."/>
            <person name="Zhang Y."/>
            <person name="Wang H."/>
            <person name="Li S."/>
            <person name="Jiang F."/>
            <person name="Yin L."/>
            <person name="Zhang G."/>
            <person name="Qian W."/>
            <person name="Fan W."/>
        </authorList>
    </citation>
    <scope>NUCLEOTIDE SEQUENCE [LARGE SCALE GENOMIC DNA]</scope>
    <source>
        <strain evidence="9">SZHN2017</strain>
        <tissue evidence="9">Muscle</tissue>
    </source>
</reference>
<keyword evidence="4 8" id="KW-1133">Transmembrane helix</keyword>
<dbReference type="OrthoDB" id="6581954at2759"/>
<evidence type="ECO:0000256" key="2">
    <source>
        <dbReference type="ARBA" id="ARBA00022448"/>
    </source>
</evidence>
<keyword evidence="3 8" id="KW-0812">Transmembrane</keyword>
<feature type="transmembrane region" description="Helical" evidence="8">
    <location>
        <begin position="218"/>
        <end position="237"/>
    </location>
</feature>
<dbReference type="Proteomes" id="UP000245119">
    <property type="component" value="Linkage Group LG3"/>
</dbReference>
<dbReference type="PROSITE" id="PS50267">
    <property type="entry name" value="NA_NEUROTRAN_SYMP_3"/>
    <property type="match status" value="1"/>
</dbReference>
<evidence type="ECO:0000256" key="1">
    <source>
        <dbReference type="ARBA" id="ARBA00004141"/>
    </source>
</evidence>
<dbReference type="GO" id="GO:0046872">
    <property type="term" value="F:metal ion binding"/>
    <property type="evidence" value="ECO:0007669"/>
    <property type="project" value="UniProtKB-KW"/>
</dbReference>
<dbReference type="AlphaFoldDB" id="A0A2T7PLE7"/>